<gene>
    <name evidence="2" type="ORF">ANCDUO_19427</name>
</gene>
<name>A0A0C2FPN3_9BILA</name>
<sequence length="108" mass="12494">MGLLRLQDTYRLDTKDLAQGRILEFQGNSTLNAGDCFDIAKAAYNDNDHYHTIMWAEEARRRLHHETVKTADLEQVMEYLSYSLYKQGNLKHALQLVEELFAMSQSAI</sequence>
<dbReference type="FunFam" id="1.25.40.10:FF:000006">
    <property type="entry name" value="Prolyl 4-hydroxylase subunit alpha 2"/>
    <property type="match status" value="1"/>
</dbReference>
<dbReference type="Proteomes" id="UP000054047">
    <property type="component" value="Unassembled WGS sequence"/>
</dbReference>
<evidence type="ECO:0000313" key="3">
    <source>
        <dbReference type="Proteomes" id="UP000054047"/>
    </source>
</evidence>
<reference evidence="2 3" key="1">
    <citation type="submission" date="2013-12" db="EMBL/GenBank/DDBJ databases">
        <title>Draft genome of the parsitic nematode Ancylostoma duodenale.</title>
        <authorList>
            <person name="Mitreva M."/>
        </authorList>
    </citation>
    <scope>NUCLEOTIDE SEQUENCE [LARGE SCALE GENOMIC DNA]</scope>
    <source>
        <strain evidence="2 3">Zhejiang</strain>
    </source>
</reference>
<dbReference type="InterPro" id="IPR059068">
    <property type="entry name" value="TPR_P4H"/>
</dbReference>
<feature type="domain" description="Prolyl 4-hydroxylase peptide-substrate-binding" evidence="1">
    <location>
        <begin position="34"/>
        <end position="105"/>
    </location>
</feature>
<protein>
    <recommendedName>
        <fullName evidence="1">Prolyl 4-hydroxylase peptide-substrate-binding domain-containing protein</fullName>
    </recommendedName>
</protein>
<proteinExistence type="predicted"/>
<dbReference type="InterPro" id="IPR011990">
    <property type="entry name" value="TPR-like_helical_dom_sf"/>
</dbReference>
<dbReference type="EMBL" id="KN749539">
    <property type="protein sequence ID" value="KIH50495.1"/>
    <property type="molecule type" value="Genomic_DNA"/>
</dbReference>
<organism evidence="2 3">
    <name type="scientific">Ancylostoma duodenale</name>
    <dbReference type="NCBI Taxonomy" id="51022"/>
    <lineage>
        <taxon>Eukaryota</taxon>
        <taxon>Metazoa</taxon>
        <taxon>Ecdysozoa</taxon>
        <taxon>Nematoda</taxon>
        <taxon>Chromadorea</taxon>
        <taxon>Rhabditida</taxon>
        <taxon>Rhabditina</taxon>
        <taxon>Rhabditomorpha</taxon>
        <taxon>Strongyloidea</taxon>
        <taxon>Ancylostomatidae</taxon>
        <taxon>Ancylostomatinae</taxon>
        <taxon>Ancylostoma</taxon>
    </lineage>
</organism>
<keyword evidence="3" id="KW-1185">Reference proteome</keyword>
<accession>A0A0C2FPN3</accession>
<dbReference type="Pfam" id="PF23558">
    <property type="entry name" value="TPR_P4H"/>
    <property type="match status" value="1"/>
</dbReference>
<dbReference type="Gene3D" id="1.25.40.10">
    <property type="entry name" value="Tetratricopeptide repeat domain"/>
    <property type="match status" value="1"/>
</dbReference>
<dbReference type="OrthoDB" id="5850448at2759"/>
<dbReference type="AlphaFoldDB" id="A0A0C2FPN3"/>
<evidence type="ECO:0000259" key="1">
    <source>
        <dbReference type="Pfam" id="PF23558"/>
    </source>
</evidence>
<evidence type="ECO:0000313" key="2">
    <source>
        <dbReference type="EMBL" id="KIH50495.1"/>
    </source>
</evidence>